<dbReference type="NCBIfam" id="TIGR00536">
    <property type="entry name" value="hemK_fam"/>
    <property type="match status" value="1"/>
</dbReference>
<comment type="catalytic activity">
    <reaction evidence="4 5">
        <text>L-glutaminyl-[peptide chain release factor] + S-adenosyl-L-methionine = N(5)-methyl-L-glutaminyl-[peptide chain release factor] + S-adenosyl-L-homocysteine + H(+)</text>
        <dbReference type="Rhea" id="RHEA:42896"/>
        <dbReference type="Rhea" id="RHEA-COMP:10271"/>
        <dbReference type="Rhea" id="RHEA-COMP:10272"/>
        <dbReference type="ChEBI" id="CHEBI:15378"/>
        <dbReference type="ChEBI" id="CHEBI:30011"/>
        <dbReference type="ChEBI" id="CHEBI:57856"/>
        <dbReference type="ChEBI" id="CHEBI:59789"/>
        <dbReference type="ChEBI" id="CHEBI:61891"/>
        <dbReference type="EC" id="2.1.1.297"/>
    </reaction>
</comment>
<keyword evidence="1 5" id="KW-0489">Methyltransferase</keyword>
<dbReference type="CDD" id="cd02440">
    <property type="entry name" value="AdoMet_MTases"/>
    <property type="match status" value="1"/>
</dbReference>
<dbReference type="InterPro" id="IPR004556">
    <property type="entry name" value="HemK-like"/>
</dbReference>
<evidence type="ECO:0000256" key="1">
    <source>
        <dbReference type="ARBA" id="ARBA00022603"/>
    </source>
</evidence>
<evidence type="ECO:0000313" key="8">
    <source>
        <dbReference type="EMBL" id="SCM55635.1"/>
    </source>
</evidence>
<dbReference type="InterPro" id="IPR040758">
    <property type="entry name" value="PrmC_N"/>
</dbReference>
<feature type="binding site" evidence="5">
    <location>
        <begin position="184"/>
        <end position="187"/>
    </location>
    <ligand>
        <name>substrate</name>
    </ligand>
</feature>
<protein>
    <recommendedName>
        <fullName evidence="5">Release factor glutamine methyltransferase</fullName>
        <shortName evidence="5">RF MTase</shortName>
        <ecNumber evidence="5">2.1.1.297</ecNumber>
    </recommendedName>
    <alternativeName>
        <fullName evidence="5">N5-glutamine methyltransferase PrmC</fullName>
    </alternativeName>
    <alternativeName>
        <fullName evidence="5">Protein-(glutamine-N5) MTase PrmC</fullName>
    </alternativeName>
    <alternativeName>
        <fullName evidence="5">Protein-glutamine N-methyltransferase PrmC</fullName>
    </alternativeName>
</protein>
<dbReference type="PANTHER" id="PTHR18895:SF74">
    <property type="entry name" value="MTRF1L RELEASE FACTOR GLUTAMINE METHYLTRANSFERASE"/>
    <property type="match status" value="1"/>
</dbReference>
<evidence type="ECO:0000256" key="5">
    <source>
        <dbReference type="HAMAP-Rule" id="MF_02126"/>
    </source>
</evidence>
<evidence type="ECO:0000313" key="9">
    <source>
        <dbReference type="Proteomes" id="UP000178485"/>
    </source>
</evidence>
<evidence type="ECO:0000256" key="4">
    <source>
        <dbReference type="ARBA" id="ARBA00048391"/>
    </source>
</evidence>
<dbReference type="Proteomes" id="UP000178485">
    <property type="component" value="Chromosome i"/>
</dbReference>
<keyword evidence="3 5" id="KW-0949">S-adenosyl-L-methionine</keyword>
<evidence type="ECO:0000256" key="2">
    <source>
        <dbReference type="ARBA" id="ARBA00022679"/>
    </source>
</evidence>
<feature type="binding site" evidence="5">
    <location>
        <position position="184"/>
    </location>
    <ligand>
        <name>S-adenosyl-L-methionine</name>
        <dbReference type="ChEBI" id="CHEBI:59789"/>
    </ligand>
</feature>
<dbReference type="GO" id="GO:0032259">
    <property type="term" value="P:methylation"/>
    <property type="evidence" value="ECO:0007669"/>
    <property type="project" value="UniProtKB-KW"/>
</dbReference>
<name>A0A1G4G465_9BACT</name>
<dbReference type="AlphaFoldDB" id="A0A1G4G465"/>
<sequence length="279" mass="31343">MQDIKSYLNDELGTRYSPGEISYLTRLILERGLSIPLTDILACKFNHLSDVAVRKVHEIAGRLKQGEPIQYILGETDFFGLTFSVDSSVLIPRPETEELVQWIINTTIDGAVKILDIGTGSGCIAVTLAKKLPMAEVHAWDVSSAALEVARKNAERNGVHLIFSERDVLQDPVPEVKFDIVVSNPPYVTASEKEDMEEHVLKFEPHLALFVPDDDPLLFYRKIADVAGLNLKRGGSLFFEINREKGEQVEVLLRQKGFRSIERLKDISGNDRMVRAVRE</sequence>
<feature type="binding site" evidence="5">
    <location>
        <begin position="118"/>
        <end position="122"/>
    </location>
    <ligand>
        <name>S-adenosyl-L-methionine</name>
        <dbReference type="ChEBI" id="CHEBI:59789"/>
    </ligand>
</feature>
<dbReference type="Gene3D" id="1.10.8.10">
    <property type="entry name" value="DNA helicase RuvA subunit, C-terminal domain"/>
    <property type="match status" value="1"/>
</dbReference>
<dbReference type="Pfam" id="PF05175">
    <property type="entry name" value="MTS"/>
    <property type="match status" value="1"/>
</dbReference>
<dbReference type="InterPro" id="IPR019874">
    <property type="entry name" value="RF_methyltr_PrmC"/>
</dbReference>
<dbReference type="RefSeq" id="WP_071136029.1">
    <property type="nucleotide sequence ID" value="NZ_DUQN01000047.1"/>
</dbReference>
<dbReference type="SUPFAM" id="SSF53335">
    <property type="entry name" value="S-adenosyl-L-methionine-dependent methyltransferases"/>
    <property type="match status" value="1"/>
</dbReference>
<reference evidence="8 9" key="1">
    <citation type="submission" date="2016-08" db="EMBL/GenBank/DDBJ databases">
        <authorList>
            <person name="Seilhamer J.J."/>
        </authorList>
    </citation>
    <scope>NUCLEOTIDE SEQUENCE [LARGE SCALE GENOMIC DNA]</scope>
    <source>
        <strain evidence="8">ING2-E5A</strain>
    </source>
</reference>
<dbReference type="InterPro" id="IPR002052">
    <property type="entry name" value="DNA_methylase_N6_adenine_CS"/>
</dbReference>
<dbReference type="Pfam" id="PF17827">
    <property type="entry name" value="PrmC_N"/>
    <property type="match status" value="1"/>
</dbReference>
<accession>A0A1G4G465</accession>
<dbReference type="InterPro" id="IPR050320">
    <property type="entry name" value="N5-glutamine_MTase"/>
</dbReference>
<dbReference type="GO" id="GO:0102559">
    <property type="term" value="F:peptide chain release factor N(5)-glutamine methyltransferase activity"/>
    <property type="evidence" value="ECO:0007669"/>
    <property type="project" value="UniProtKB-EC"/>
</dbReference>
<evidence type="ECO:0000259" key="7">
    <source>
        <dbReference type="Pfam" id="PF17827"/>
    </source>
</evidence>
<dbReference type="PROSITE" id="PS00092">
    <property type="entry name" value="N6_MTASE"/>
    <property type="match status" value="1"/>
</dbReference>
<dbReference type="STRING" id="1642646.ING2E5A_0489"/>
<dbReference type="PANTHER" id="PTHR18895">
    <property type="entry name" value="HEMK METHYLTRANSFERASE"/>
    <property type="match status" value="1"/>
</dbReference>
<feature type="domain" description="Release factor glutamine methyltransferase N-terminal" evidence="7">
    <location>
        <begin position="25"/>
        <end position="74"/>
    </location>
</feature>
<dbReference type="InterPro" id="IPR007848">
    <property type="entry name" value="Small_mtfrase_dom"/>
</dbReference>
<comment type="function">
    <text evidence="5">Methylates the class 1 translation termination release factors RF1/PrfA and RF2/PrfB on the glutamine residue of the universally conserved GGQ motif.</text>
</comment>
<gene>
    <name evidence="5 8" type="primary">prmC</name>
    <name evidence="8" type="ORF">ING2E5A_0489</name>
</gene>
<proteinExistence type="inferred from homology"/>
<evidence type="ECO:0000259" key="6">
    <source>
        <dbReference type="Pfam" id="PF05175"/>
    </source>
</evidence>
<dbReference type="KEGG" id="pmuc:ING2E5A_0489"/>
<feature type="binding site" evidence="5">
    <location>
        <position position="141"/>
    </location>
    <ligand>
        <name>S-adenosyl-L-methionine</name>
        <dbReference type="ChEBI" id="CHEBI:59789"/>
    </ligand>
</feature>
<dbReference type="EMBL" id="LT608328">
    <property type="protein sequence ID" value="SCM55635.1"/>
    <property type="molecule type" value="Genomic_DNA"/>
</dbReference>
<dbReference type="NCBIfam" id="TIGR03534">
    <property type="entry name" value="RF_mod_PrmC"/>
    <property type="match status" value="1"/>
</dbReference>
<evidence type="ECO:0000256" key="3">
    <source>
        <dbReference type="ARBA" id="ARBA00022691"/>
    </source>
</evidence>
<dbReference type="Gene3D" id="3.40.50.150">
    <property type="entry name" value="Vaccinia Virus protein VP39"/>
    <property type="match status" value="1"/>
</dbReference>
<keyword evidence="2 5" id="KW-0808">Transferase</keyword>
<comment type="caution">
    <text evidence="5">Lacks conserved residue(s) required for the propagation of feature annotation.</text>
</comment>
<feature type="domain" description="Methyltransferase small" evidence="6">
    <location>
        <begin position="111"/>
        <end position="194"/>
    </location>
</feature>
<dbReference type="GO" id="GO:0003676">
    <property type="term" value="F:nucleic acid binding"/>
    <property type="evidence" value="ECO:0007669"/>
    <property type="project" value="InterPro"/>
</dbReference>
<dbReference type="InterPro" id="IPR029063">
    <property type="entry name" value="SAM-dependent_MTases_sf"/>
</dbReference>
<keyword evidence="9" id="KW-1185">Reference proteome</keyword>
<organism evidence="8 9">
    <name type="scientific">Petrimonas mucosa</name>
    <dbReference type="NCBI Taxonomy" id="1642646"/>
    <lineage>
        <taxon>Bacteria</taxon>
        <taxon>Pseudomonadati</taxon>
        <taxon>Bacteroidota</taxon>
        <taxon>Bacteroidia</taxon>
        <taxon>Bacteroidales</taxon>
        <taxon>Dysgonomonadaceae</taxon>
        <taxon>Petrimonas</taxon>
    </lineage>
</organism>
<dbReference type="HAMAP" id="MF_02126">
    <property type="entry name" value="RF_methyltr_PrmC"/>
    <property type="match status" value="1"/>
</dbReference>
<dbReference type="EC" id="2.1.1.297" evidence="5"/>
<comment type="similarity">
    <text evidence="5">Belongs to the protein N5-glutamine methyltransferase family. PrmC subfamily.</text>
</comment>